<proteinExistence type="inferred from homology"/>
<evidence type="ECO:0000256" key="1">
    <source>
        <dbReference type="ARBA" id="ARBA00009820"/>
    </source>
</evidence>
<protein>
    <submittedName>
        <fullName evidence="2">WD40-like Beta Propeller Repeat</fullName>
    </submittedName>
</protein>
<dbReference type="OrthoDB" id="262125at2"/>
<keyword evidence="3" id="KW-1185">Reference proteome</keyword>
<sequence>MAYRSLHQDQVARIHVHDAADGTDTVIFEDPDVLLEAPNWSLDGRALLLNGNGVLWSLAPEAGSSPATITHDGLPDINNDHVLDPDGESIYLSAADGHIYRAALSGGPVTKITPDDGLKHYLHGVSPDSKRLAYVQMSAQGVPGVLMIIPATGGEPTLVDTGAGHIDGPEWSPDGQWLYLNSEHWATEPGHAQVCRIRESGGTLERLVESGTVDWFPHLSPDGSKAVYIEFPTGTQGHPADLPVNLVVVNTTDWTTPLERISLPGGQGTINVNSWSPDSTRFAYVSYPIGAA</sequence>
<dbReference type="STRING" id="630515.SAMN04489812_2554"/>
<dbReference type="PANTHER" id="PTHR36842:SF1">
    <property type="entry name" value="PROTEIN TOLB"/>
    <property type="match status" value="1"/>
</dbReference>
<comment type="similarity">
    <text evidence="1">Belongs to the TolB family.</text>
</comment>
<name>A0A1H1TX01_9ACTN</name>
<dbReference type="Pfam" id="PF07676">
    <property type="entry name" value="PD40"/>
    <property type="match status" value="2"/>
</dbReference>
<dbReference type="Gene3D" id="2.120.10.30">
    <property type="entry name" value="TolB, C-terminal domain"/>
    <property type="match status" value="1"/>
</dbReference>
<dbReference type="PANTHER" id="PTHR36842">
    <property type="entry name" value="PROTEIN TOLB HOMOLOG"/>
    <property type="match status" value="1"/>
</dbReference>
<organism evidence="2 3">
    <name type="scientific">Microlunatus soli</name>
    <dbReference type="NCBI Taxonomy" id="630515"/>
    <lineage>
        <taxon>Bacteria</taxon>
        <taxon>Bacillati</taxon>
        <taxon>Actinomycetota</taxon>
        <taxon>Actinomycetes</taxon>
        <taxon>Propionibacteriales</taxon>
        <taxon>Propionibacteriaceae</taxon>
        <taxon>Microlunatus</taxon>
    </lineage>
</organism>
<dbReference type="AlphaFoldDB" id="A0A1H1TX01"/>
<dbReference type="InterPro" id="IPR011659">
    <property type="entry name" value="WD40"/>
</dbReference>
<dbReference type="Proteomes" id="UP000199103">
    <property type="component" value="Chromosome I"/>
</dbReference>
<dbReference type="SUPFAM" id="SSF82171">
    <property type="entry name" value="DPP6 N-terminal domain-like"/>
    <property type="match status" value="1"/>
</dbReference>
<gene>
    <name evidence="2" type="ORF">SAMN04489812_2554</name>
</gene>
<evidence type="ECO:0000313" key="2">
    <source>
        <dbReference type="EMBL" id="SDS64742.1"/>
    </source>
</evidence>
<dbReference type="EMBL" id="LT629772">
    <property type="protein sequence ID" value="SDS64742.1"/>
    <property type="molecule type" value="Genomic_DNA"/>
</dbReference>
<dbReference type="RefSeq" id="WP_091525292.1">
    <property type="nucleotide sequence ID" value="NZ_LT629772.1"/>
</dbReference>
<reference evidence="2 3" key="1">
    <citation type="submission" date="2016-10" db="EMBL/GenBank/DDBJ databases">
        <authorList>
            <person name="de Groot N.N."/>
        </authorList>
    </citation>
    <scope>NUCLEOTIDE SEQUENCE [LARGE SCALE GENOMIC DNA]</scope>
    <source>
        <strain evidence="2 3">DSM 21800</strain>
    </source>
</reference>
<dbReference type="InterPro" id="IPR011042">
    <property type="entry name" value="6-blade_b-propeller_TolB-like"/>
</dbReference>
<evidence type="ECO:0000313" key="3">
    <source>
        <dbReference type="Proteomes" id="UP000199103"/>
    </source>
</evidence>
<accession>A0A1H1TX01</accession>